<dbReference type="Proteomes" id="UP000266841">
    <property type="component" value="Unassembled WGS sequence"/>
</dbReference>
<accession>K0TN36</accession>
<dbReference type="EMBL" id="AGNL01001683">
    <property type="protein sequence ID" value="EJK76801.1"/>
    <property type="molecule type" value="Genomic_DNA"/>
</dbReference>
<keyword evidence="3" id="KW-1185">Reference proteome</keyword>
<comment type="caution">
    <text evidence="2">The sequence shown here is derived from an EMBL/GenBank/DDBJ whole genome shotgun (WGS) entry which is preliminary data.</text>
</comment>
<feature type="compositionally biased region" description="Basic and acidic residues" evidence="1">
    <location>
        <begin position="178"/>
        <end position="195"/>
    </location>
</feature>
<sequence>MLVASFAPCTLDRKSVPKRDRAGKDPRSLLSRLSRCPTNVRQISRHRVTPTPSSTLAQTIYSSSGVISLPSLLLKWKKAKKNQRPRTTTRRQHSAFSSQCDKHKRWPPTNTSWPPSTAATGPSYHHGLTMPTPQGQRLKFHAEATPMDGGTDAVYQGLSIPHPTPKNSPPPTMMLDANNRREHNDADVDERNLNI</sequence>
<evidence type="ECO:0000256" key="1">
    <source>
        <dbReference type="SAM" id="MobiDB-lite"/>
    </source>
</evidence>
<feature type="compositionally biased region" description="Pro residues" evidence="1">
    <location>
        <begin position="162"/>
        <end position="172"/>
    </location>
</feature>
<proteinExistence type="predicted"/>
<organism evidence="2 3">
    <name type="scientific">Thalassiosira oceanica</name>
    <name type="common">Marine diatom</name>
    <dbReference type="NCBI Taxonomy" id="159749"/>
    <lineage>
        <taxon>Eukaryota</taxon>
        <taxon>Sar</taxon>
        <taxon>Stramenopiles</taxon>
        <taxon>Ochrophyta</taxon>
        <taxon>Bacillariophyta</taxon>
        <taxon>Coscinodiscophyceae</taxon>
        <taxon>Thalassiosirophycidae</taxon>
        <taxon>Thalassiosirales</taxon>
        <taxon>Thalassiosiraceae</taxon>
        <taxon>Thalassiosira</taxon>
    </lineage>
</organism>
<evidence type="ECO:0000313" key="2">
    <source>
        <dbReference type="EMBL" id="EJK76801.1"/>
    </source>
</evidence>
<name>K0TN36_THAOC</name>
<feature type="compositionally biased region" description="Low complexity" evidence="1">
    <location>
        <begin position="107"/>
        <end position="119"/>
    </location>
</feature>
<feature type="region of interest" description="Disordered" evidence="1">
    <location>
        <begin position="79"/>
        <end position="119"/>
    </location>
</feature>
<feature type="compositionally biased region" description="Basic residues" evidence="1">
    <location>
        <begin position="79"/>
        <end position="93"/>
    </location>
</feature>
<feature type="region of interest" description="Disordered" evidence="1">
    <location>
        <begin position="159"/>
        <end position="195"/>
    </location>
</feature>
<reference evidence="2 3" key="1">
    <citation type="journal article" date="2012" name="Genome Biol.">
        <title>Genome and low-iron response of an oceanic diatom adapted to chronic iron limitation.</title>
        <authorList>
            <person name="Lommer M."/>
            <person name="Specht M."/>
            <person name="Roy A.S."/>
            <person name="Kraemer L."/>
            <person name="Andreson R."/>
            <person name="Gutowska M.A."/>
            <person name="Wolf J."/>
            <person name="Bergner S.V."/>
            <person name="Schilhabel M.B."/>
            <person name="Klostermeier U.C."/>
            <person name="Beiko R.G."/>
            <person name="Rosenstiel P."/>
            <person name="Hippler M."/>
            <person name="Laroche J."/>
        </authorList>
    </citation>
    <scope>NUCLEOTIDE SEQUENCE [LARGE SCALE GENOMIC DNA]</scope>
    <source>
        <strain evidence="2 3">CCMP1005</strain>
    </source>
</reference>
<protein>
    <submittedName>
        <fullName evidence="2">Uncharacterized protein</fullName>
    </submittedName>
</protein>
<dbReference type="AlphaFoldDB" id="K0TN36"/>
<evidence type="ECO:0000313" key="3">
    <source>
        <dbReference type="Proteomes" id="UP000266841"/>
    </source>
</evidence>
<gene>
    <name evidence="2" type="ORF">THAOC_01418</name>
</gene>